<gene>
    <name evidence="2" type="ORF">AFUS01_LOCUS10330</name>
</gene>
<comment type="caution">
    <text evidence="2">The sequence shown here is derived from an EMBL/GenBank/DDBJ whole genome shotgun (WGS) entry which is preliminary data.</text>
</comment>
<dbReference type="Proteomes" id="UP000708208">
    <property type="component" value="Unassembled WGS sequence"/>
</dbReference>
<evidence type="ECO:0000313" key="2">
    <source>
        <dbReference type="EMBL" id="CAG7721082.1"/>
    </source>
</evidence>
<protein>
    <submittedName>
        <fullName evidence="2">Uncharacterized protein</fullName>
    </submittedName>
</protein>
<accession>A0A8J2NWI9</accession>
<dbReference type="AlphaFoldDB" id="A0A8J2NWI9"/>
<dbReference type="EMBL" id="CAJVCH010076775">
    <property type="protein sequence ID" value="CAG7721082.1"/>
    <property type="molecule type" value="Genomic_DNA"/>
</dbReference>
<organism evidence="2 3">
    <name type="scientific">Allacma fusca</name>
    <dbReference type="NCBI Taxonomy" id="39272"/>
    <lineage>
        <taxon>Eukaryota</taxon>
        <taxon>Metazoa</taxon>
        <taxon>Ecdysozoa</taxon>
        <taxon>Arthropoda</taxon>
        <taxon>Hexapoda</taxon>
        <taxon>Collembola</taxon>
        <taxon>Symphypleona</taxon>
        <taxon>Sminthuridae</taxon>
        <taxon>Allacma</taxon>
    </lineage>
</organism>
<name>A0A8J2NWI9_9HEXA</name>
<keyword evidence="3" id="KW-1185">Reference proteome</keyword>
<reference evidence="2" key="1">
    <citation type="submission" date="2021-06" db="EMBL/GenBank/DDBJ databases">
        <authorList>
            <person name="Hodson N. C."/>
            <person name="Mongue J. A."/>
            <person name="Jaron S. K."/>
        </authorList>
    </citation>
    <scope>NUCLEOTIDE SEQUENCE</scope>
</reference>
<sequence>MDGPYKNQLTKYLDSPELAFTFLARYDHSTNAILKDLTKCTWKAERVYDDEMEGFEPSQKSENEIKERHNLAREKAMAKFQDLLKTLNVDAGVCSKEIEWKLQENLQDLSEEWVVVETKAEQTNVGHELHPGQNNTPYLSGGKPRAPGDLPIGTSSTSNDDVEHGITADMPNPSRGNSVVQNSIHDRRDSLIGWLKFIWAKLFGRNC</sequence>
<evidence type="ECO:0000313" key="3">
    <source>
        <dbReference type="Proteomes" id="UP000708208"/>
    </source>
</evidence>
<evidence type="ECO:0000256" key="1">
    <source>
        <dbReference type="SAM" id="MobiDB-lite"/>
    </source>
</evidence>
<proteinExistence type="predicted"/>
<feature type="region of interest" description="Disordered" evidence="1">
    <location>
        <begin position="124"/>
        <end position="160"/>
    </location>
</feature>